<accession>A0ABY1ADX1</accession>
<protein>
    <submittedName>
        <fullName evidence="2">Uncharacterized membrane protein</fullName>
    </submittedName>
</protein>
<keyword evidence="1" id="KW-0812">Transmembrane</keyword>
<dbReference type="InterPro" id="IPR009793">
    <property type="entry name" value="DUF1361"/>
</dbReference>
<sequence length="226" mass="27057">MTKKGKWLLRLLFWLYMLYAYVVIYRQNSFYSFLVLNTFLAYLPLEFAMNMNERQPKAVFLLLFIFWLLFYPNAPYVLTDLLHFARMHPYDLTTGLMKFDLHIWLNFTNLCLSALSSLILGTWSLEYITQLIQIRLRKPGMAFRFVLICGLTLFSSIGIYVGRFLRLHTAYLFLNPGMVIRELIFMWNLKMLTFVFMMFILQMLVWGCMTVSRIALNRIDFKYNLQ</sequence>
<feature type="transmembrane region" description="Helical" evidence="1">
    <location>
        <begin position="145"/>
        <end position="165"/>
    </location>
</feature>
<organism evidence="2 3">
    <name type="scientific">Ligilactobacillus ruminis</name>
    <dbReference type="NCBI Taxonomy" id="1623"/>
    <lineage>
        <taxon>Bacteria</taxon>
        <taxon>Bacillati</taxon>
        <taxon>Bacillota</taxon>
        <taxon>Bacilli</taxon>
        <taxon>Lactobacillales</taxon>
        <taxon>Lactobacillaceae</taxon>
        <taxon>Ligilactobacillus</taxon>
    </lineage>
</organism>
<keyword evidence="1" id="KW-0472">Membrane</keyword>
<evidence type="ECO:0000313" key="3">
    <source>
        <dbReference type="Proteomes" id="UP000182089"/>
    </source>
</evidence>
<comment type="caution">
    <text evidence="2">The sequence shown here is derived from an EMBL/GenBank/DDBJ whole genome shotgun (WGS) entry which is preliminary data.</text>
</comment>
<name>A0ABY1ADX1_9LACO</name>
<dbReference type="Proteomes" id="UP000182089">
    <property type="component" value="Unassembled WGS sequence"/>
</dbReference>
<keyword evidence="1" id="KW-1133">Transmembrane helix</keyword>
<reference evidence="2 3" key="1">
    <citation type="submission" date="2016-10" db="EMBL/GenBank/DDBJ databases">
        <authorList>
            <person name="Varghese N."/>
            <person name="Submissions S."/>
        </authorList>
    </citation>
    <scope>NUCLEOTIDE SEQUENCE [LARGE SCALE GENOMIC DNA]</scope>
    <source>
        <strain evidence="2 3">WC1T17</strain>
    </source>
</reference>
<feature type="transmembrane region" description="Helical" evidence="1">
    <location>
        <begin position="59"/>
        <end position="78"/>
    </location>
</feature>
<feature type="transmembrane region" description="Helical" evidence="1">
    <location>
        <begin position="185"/>
        <end position="209"/>
    </location>
</feature>
<feature type="transmembrane region" description="Helical" evidence="1">
    <location>
        <begin position="7"/>
        <end position="24"/>
    </location>
</feature>
<dbReference type="EMBL" id="FOCC01000015">
    <property type="protein sequence ID" value="SEM94595.1"/>
    <property type="molecule type" value="Genomic_DNA"/>
</dbReference>
<dbReference type="Pfam" id="PF07099">
    <property type="entry name" value="DUF1361"/>
    <property type="match status" value="1"/>
</dbReference>
<gene>
    <name evidence="2" type="ORF">SAMN05216431_11522</name>
</gene>
<evidence type="ECO:0000313" key="2">
    <source>
        <dbReference type="EMBL" id="SEM94595.1"/>
    </source>
</evidence>
<evidence type="ECO:0000256" key="1">
    <source>
        <dbReference type="SAM" id="Phobius"/>
    </source>
</evidence>
<feature type="transmembrane region" description="Helical" evidence="1">
    <location>
        <begin position="103"/>
        <end position="125"/>
    </location>
</feature>
<feature type="transmembrane region" description="Helical" evidence="1">
    <location>
        <begin position="30"/>
        <end position="47"/>
    </location>
</feature>
<proteinExistence type="predicted"/>